<feature type="transmembrane region" description="Helical" evidence="10">
    <location>
        <begin position="7"/>
        <end position="31"/>
    </location>
</feature>
<keyword evidence="10" id="KW-0812">Transmembrane</keyword>
<dbReference type="AlphaFoldDB" id="A0A8H3DV40"/>
<keyword evidence="3 8" id="KW-0349">Heme</keyword>
<evidence type="ECO:0000256" key="1">
    <source>
        <dbReference type="ARBA" id="ARBA00001971"/>
    </source>
</evidence>
<keyword evidence="10" id="KW-1133">Transmembrane helix</keyword>
<evidence type="ECO:0000256" key="4">
    <source>
        <dbReference type="ARBA" id="ARBA00022723"/>
    </source>
</evidence>
<dbReference type="Proteomes" id="UP000663827">
    <property type="component" value="Unassembled WGS sequence"/>
</dbReference>
<evidence type="ECO:0000313" key="12">
    <source>
        <dbReference type="Proteomes" id="UP000663827"/>
    </source>
</evidence>
<feature type="transmembrane region" description="Helical" evidence="10">
    <location>
        <begin position="37"/>
        <end position="54"/>
    </location>
</feature>
<dbReference type="Pfam" id="PF00067">
    <property type="entry name" value="p450"/>
    <property type="match status" value="1"/>
</dbReference>
<feature type="binding site" description="axial binding residue" evidence="8">
    <location>
        <position position="495"/>
    </location>
    <ligand>
        <name>heme</name>
        <dbReference type="ChEBI" id="CHEBI:30413"/>
    </ligand>
    <ligandPart>
        <name>Fe</name>
        <dbReference type="ChEBI" id="CHEBI:18248"/>
    </ligandPart>
</feature>
<keyword evidence="4 8" id="KW-0479">Metal-binding</keyword>
<evidence type="ECO:0000256" key="3">
    <source>
        <dbReference type="ARBA" id="ARBA00022617"/>
    </source>
</evidence>
<comment type="similarity">
    <text evidence="2 9">Belongs to the cytochrome P450 family.</text>
</comment>
<evidence type="ECO:0000256" key="10">
    <source>
        <dbReference type="SAM" id="Phobius"/>
    </source>
</evidence>
<evidence type="ECO:0000256" key="9">
    <source>
        <dbReference type="RuleBase" id="RU000461"/>
    </source>
</evidence>
<comment type="caution">
    <text evidence="11">The sequence shown here is derived from an EMBL/GenBank/DDBJ whole genome shotgun (WGS) entry which is preliminary data.</text>
</comment>
<evidence type="ECO:0000256" key="2">
    <source>
        <dbReference type="ARBA" id="ARBA00010617"/>
    </source>
</evidence>
<evidence type="ECO:0000313" key="11">
    <source>
        <dbReference type="EMBL" id="CAE7113403.1"/>
    </source>
</evidence>
<evidence type="ECO:0000256" key="8">
    <source>
        <dbReference type="PIRSR" id="PIRSR602401-1"/>
    </source>
</evidence>
<name>A0A8H3DV40_9AGAM</name>
<dbReference type="InterPro" id="IPR002401">
    <property type="entry name" value="Cyt_P450_E_grp-I"/>
</dbReference>
<evidence type="ECO:0000256" key="5">
    <source>
        <dbReference type="ARBA" id="ARBA00023002"/>
    </source>
</evidence>
<keyword evidence="6 8" id="KW-0408">Iron</keyword>
<dbReference type="PRINTS" id="PR00463">
    <property type="entry name" value="EP450I"/>
</dbReference>
<dbReference type="PRINTS" id="PR00385">
    <property type="entry name" value="P450"/>
</dbReference>
<keyword evidence="7 9" id="KW-0503">Monooxygenase</keyword>
<dbReference type="PANTHER" id="PTHR24287">
    <property type="entry name" value="P450, PUTATIVE (EUROFUNG)-RELATED"/>
    <property type="match status" value="1"/>
</dbReference>
<dbReference type="GO" id="GO:0005506">
    <property type="term" value="F:iron ion binding"/>
    <property type="evidence" value="ECO:0007669"/>
    <property type="project" value="InterPro"/>
</dbReference>
<proteinExistence type="inferred from homology"/>
<dbReference type="GO" id="GO:0016705">
    <property type="term" value="F:oxidoreductase activity, acting on paired donors, with incorporation or reduction of molecular oxygen"/>
    <property type="evidence" value="ECO:0007669"/>
    <property type="project" value="InterPro"/>
</dbReference>
<dbReference type="InterPro" id="IPR017972">
    <property type="entry name" value="Cyt_P450_CS"/>
</dbReference>
<accession>A0A8H3DV40</accession>
<dbReference type="PROSITE" id="PS00086">
    <property type="entry name" value="CYTOCHROME_P450"/>
    <property type="match status" value="1"/>
</dbReference>
<dbReference type="GO" id="GO:0004497">
    <property type="term" value="F:monooxygenase activity"/>
    <property type="evidence" value="ECO:0007669"/>
    <property type="project" value="UniProtKB-KW"/>
</dbReference>
<dbReference type="Gene3D" id="1.10.630.10">
    <property type="entry name" value="Cytochrome P450"/>
    <property type="match status" value="1"/>
</dbReference>
<dbReference type="GO" id="GO:0020037">
    <property type="term" value="F:heme binding"/>
    <property type="evidence" value="ECO:0007669"/>
    <property type="project" value="InterPro"/>
</dbReference>
<protein>
    <submittedName>
        <fullName evidence="11">Uncharacterized protein</fullName>
    </submittedName>
</protein>
<organism evidence="11 12">
    <name type="scientific">Rhizoctonia solani</name>
    <dbReference type="NCBI Taxonomy" id="456999"/>
    <lineage>
        <taxon>Eukaryota</taxon>
        <taxon>Fungi</taxon>
        <taxon>Dikarya</taxon>
        <taxon>Basidiomycota</taxon>
        <taxon>Agaricomycotina</taxon>
        <taxon>Agaricomycetes</taxon>
        <taxon>Cantharellales</taxon>
        <taxon>Ceratobasidiaceae</taxon>
        <taxon>Rhizoctonia</taxon>
    </lineage>
</organism>
<dbReference type="InterPro" id="IPR036396">
    <property type="entry name" value="Cyt_P450_sf"/>
</dbReference>
<dbReference type="InterPro" id="IPR047146">
    <property type="entry name" value="Cyt_P450_E_CYP52_fungi"/>
</dbReference>
<dbReference type="InterPro" id="IPR001128">
    <property type="entry name" value="Cyt_P450"/>
</dbReference>
<evidence type="ECO:0000256" key="7">
    <source>
        <dbReference type="ARBA" id="ARBA00023033"/>
    </source>
</evidence>
<evidence type="ECO:0000256" key="6">
    <source>
        <dbReference type="ARBA" id="ARBA00023004"/>
    </source>
</evidence>
<reference evidence="11" key="1">
    <citation type="submission" date="2021-01" db="EMBL/GenBank/DDBJ databases">
        <authorList>
            <person name="Kaushik A."/>
        </authorList>
    </citation>
    <scope>NUCLEOTIDE SEQUENCE</scope>
    <source>
        <strain evidence="11">AG5</strain>
    </source>
</reference>
<keyword evidence="5 9" id="KW-0560">Oxidoreductase</keyword>
<dbReference type="SUPFAM" id="SSF48264">
    <property type="entry name" value="Cytochrome P450"/>
    <property type="match status" value="1"/>
</dbReference>
<dbReference type="EMBL" id="CAJNJQ010000995">
    <property type="protein sequence ID" value="CAE7113403.1"/>
    <property type="molecule type" value="Genomic_DNA"/>
</dbReference>
<sequence length="568" mass="64296">MGHNHRLVWLTSLARFIGYPAFVLTAALRLVDVHPGSILLCGLYVIVIPIFWGFRNTVRDASRARTANRLGARIVPRVKGKWPGNIDLMIKLVGSLESGYVAEGKQLTPPRRLITPFIVVTIDHDVIKYMLATGFNAFGKGPIQQARLESFLGDGIFNRDGELWKFHRNMTRPFFVRERISEFEVFDSYTQKMIARIDEAPIDVQDLFGRLTIDAAGEFLFSCTTLDTLSLPLPTAYHAEIGPRGTAAPTSYGAFVSAFDEVQTIIPVRGRMGPYIWPVVEWKGDRVWKFRCVIDEWVKPLIDSAVQRREGYLKGGGNKDEPAGDTFIDDLVKSTDDRTLITDELVNILLAARDTTTTLLTFATYLMTQHPQVLGRLREEIMTHVGPDAAPTYDQLKGMKYLRAILNETLRLFPPVPINERAAVSACTIPTSFGKYYVPPGTRIMYSPLLMQRRRDLWGTDAWDFDPERWLDARHEGYLKDPMRFVPFNAGPRICLGQQFAYNQASFVLVRVFQKYSALELAMDAAPAGSLPPVEWRGQDGRKGFERVWPKNAITLYAKGGMWVRLIR</sequence>
<comment type="cofactor">
    <cofactor evidence="1 8">
        <name>heme</name>
        <dbReference type="ChEBI" id="CHEBI:30413"/>
    </cofactor>
</comment>
<keyword evidence="10" id="KW-0472">Membrane</keyword>
<dbReference type="PANTHER" id="PTHR24287:SF1">
    <property type="entry name" value="P450, PUTATIVE (EUROFUNG)-RELATED"/>
    <property type="match status" value="1"/>
</dbReference>
<gene>
    <name evidence="11" type="ORF">RDB_LOCUS50184</name>
</gene>